<dbReference type="PANTHER" id="PTHR11070">
    <property type="entry name" value="UVRD / RECB / PCRA DNA HELICASE FAMILY MEMBER"/>
    <property type="match status" value="1"/>
</dbReference>
<dbReference type="PROSITE" id="PS51217">
    <property type="entry name" value="UVRD_HELICASE_CTER"/>
    <property type="match status" value="1"/>
</dbReference>
<reference evidence="15 16" key="1">
    <citation type="journal article" date="2018" name="Microbiome">
        <title>Fine metagenomic profile of the Mediterranean stratified and mixed water columns revealed by assembly and recruitment.</title>
        <authorList>
            <person name="Haro-Moreno J.M."/>
            <person name="Lopez-Perez M."/>
            <person name="De La Torre J.R."/>
            <person name="Picazo A."/>
            <person name="Camacho A."/>
            <person name="Rodriguez-Valera F."/>
        </authorList>
    </citation>
    <scope>NUCLEOTIDE SEQUENCE [LARGE SCALE GENOMIC DNA]</scope>
    <source>
        <strain evidence="15">MED-G78</strain>
    </source>
</reference>
<protein>
    <recommendedName>
        <fullName evidence="9">DNA 3'-5' helicase</fullName>
        <ecNumber evidence="9">5.6.2.4</ecNumber>
    </recommendedName>
    <alternativeName>
        <fullName evidence="10">DNA 3'-5' helicase II</fullName>
    </alternativeName>
</protein>
<accession>A0A368C5G9</accession>
<dbReference type="InterPro" id="IPR027417">
    <property type="entry name" value="P-loop_NTPase"/>
</dbReference>
<evidence type="ECO:0000256" key="4">
    <source>
        <dbReference type="ARBA" id="ARBA00022806"/>
    </source>
</evidence>
<dbReference type="GO" id="GO:0033202">
    <property type="term" value="C:DNA helicase complex"/>
    <property type="evidence" value="ECO:0007669"/>
    <property type="project" value="TreeGrafter"/>
</dbReference>
<keyword evidence="7" id="KW-0413">Isomerase</keyword>
<keyword evidence="3 12" id="KW-0378">Hydrolase</keyword>
<dbReference type="GO" id="GO:0000725">
    <property type="term" value="P:recombinational repair"/>
    <property type="evidence" value="ECO:0007669"/>
    <property type="project" value="TreeGrafter"/>
</dbReference>
<organism evidence="15 16">
    <name type="scientific">SAR86 cluster bacterium</name>
    <dbReference type="NCBI Taxonomy" id="2030880"/>
    <lineage>
        <taxon>Bacteria</taxon>
        <taxon>Pseudomonadati</taxon>
        <taxon>Pseudomonadota</taxon>
        <taxon>Gammaproteobacteria</taxon>
        <taxon>SAR86 cluster</taxon>
    </lineage>
</organism>
<evidence type="ECO:0000256" key="10">
    <source>
        <dbReference type="ARBA" id="ARBA00034923"/>
    </source>
</evidence>
<dbReference type="Gene3D" id="1.10.486.10">
    <property type="entry name" value="PCRA, domain 4"/>
    <property type="match status" value="1"/>
</dbReference>
<keyword evidence="4 12" id="KW-0347">Helicase</keyword>
<evidence type="ECO:0000313" key="16">
    <source>
        <dbReference type="Proteomes" id="UP000252915"/>
    </source>
</evidence>
<dbReference type="GO" id="GO:0016887">
    <property type="term" value="F:ATP hydrolysis activity"/>
    <property type="evidence" value="ECO:0007669"/>
    <property type="project" value="RHEA"/>
</dbReference>
<proteinExistence type="inferred from homology"/>
<keyword evidence="6" id="KW-0238">DNA-binding</keyword>
<dbReference type="Pfam" id="PF21196">
    <property type="entry name" value="PcrA_UvrD_tudor"/>
    <property type="match status" value="1"/>
</dbReference>
<name>A0A368C5G9_9GAMM</name>
<evidence type="ECO:0000256" key="1">
    <source>
        <dbReference type="ARBA" id="ARBA00009922"/>
    </source>
</evidence>
<dbReference type="PANTHER" id="PTHR11070:SF2">
    <property type="entry name" value="ATP-DEPENDENT DNA HELICASE SRS2"/>
    <property type="match status" value="1"/>
</dbReference>
<evidence type="ECO:0000256" key="7">
    <source>
        <dbReference type="ARBA" id="ARBA00023235"/>
    </source>
</evidence>
<keyword evidence="2 12" id="KW-0547">Nucleotide-binding</keyword>
<feature type="domain" description="UvrD-like helicase ATP-binding" evidence="13">
    <location>
        <begin position="8"/>
        <end position="286"/>
    </location>
</feature>
<dbReference type="AlphaFoldDB" id="A0A368C5G9"/>
<keyword evidence="5 12" id="KW-0067">ATP-binding</keyword>
<evidence type="ECO:0000256" key="6">
    <source>
        <dbReference type="ARBA" id="ARBA00023125"/>
    </source>
</evidence>
<comment type="caution">
    <text evidence="15">The sequence shown here is derived from an EMBL/GenBank/DDBJ whole genome shotgun (WGS) entry which is preliminary data.</text>
</comment>
<evidence type="ECO:0000256" key="5">
    <source>
        <dbReference type="ARBA" id="ARBA00022840"/>
    </source>
</evidence>
<gene>
    <name evidence="15" type="ORF">DBW92_02655</name>
</gene>
<feature type="binding site" evidence="12">
    <location>
        <begin position="29"/>
        <end position="36"/>
    </location>
    <ligand>
        <name>ATP</name>
        <dbReference type="ChEBI" id="CHEBI:30616"/>
    </ligand>
</feature>
<dbReference type="GO" id="GO:0005829">
    <property type="term" value="C:cytosol"/>
    <property type="evidence" value="ECO:0007669"/>
    <property type="project" value="TreeGrafter"/>
</dbReference>
<dbReference type="EC" id="5.6.2.4" evidence="9"/>
<dbReference type="EMBL" id="QOPI01000011">
    <property type="protein sequence ID" value="RCL44655.1"/>
    <property type="molecule type" value="Genomic_DNA"/>
</dbReference>
<dbReference type="InterPro" id="IPR014016">
    <property type="entry name" value="UvrD-like_ATP-bd"/>
</dbReference>
<evidence type="ECO:0000256" key="8">
    <source>
        <dbReference type="ARBA" id="ARBA00034617"/>
    </source>
</evidence>
<dbReference type="InterPro" id="IPR014017">
    <property type="entry name" value="DNA_helicase_UvrD-like_C"/>
</dbReference>
<dbReference type="InterPro" id="IPR013986">
    <property type="entry name" value="DExx_box_DNA_helicase_dom_sf"/>
</dbReference>
<comment type="catalytic activity">
    <reaction evidence="8">
        <text>Couples ATP hydrolysis with the unwinding of duplex DNA by translocating in the 3'-5' direction.</text>
        <dbReference type="EC" id="5.6.2.4"/>
    </reaction>
</comment>
<dbReference type="Pfam" id="PF00580">
    <property type="entry name" value="UvrD-helicase"/>
    <property type="match status" value="1"/>
</dbReference>
<evidence type="ECO:0000256" key="9">
    <source>
        <dbReference type="ARBA" id="ARBA00034808"/>
    </source>
</evidence>
<evidence type="ECO:0000259" key="13">
    <source>
        <dbReference type="PROSITE" id="PS51198"/>
    </source>
</evidence>
<dbReference type="GO" id="GO:0003677">
    <property type="term" value="F:DNA binding"/>
    <property type="evidence" value="ECO:0007669"/>
    <property type="project" value="UniProtKB-KW"/>
</dbReference>
<feature type="domain" description="UvrD-like helicase C-terminal" evidence="14">
    <location>
        <begin position="287"/>
        <end position="566"/>
    </location>
</feature>
<comment type="catalytic activity">
    <reaction evidence="11">
        <text>ATP + H2O = ADP + phosphate + H(+)</text>
        <dbReference type="Rhea" id="RHEA:13065"/>
        <dbReference type="ChEBI" id="CHEBI:15377"/>
        <dbReference type="ChEBI" id="CHEBI:15378"/>
        <dbReference type="ChEBI" id="CHEBI:30616"/>
        <dbReference type="ChEBI" id="CHEBI:43474"/>
        <dbReference type="ChEBI" id="CHEBI:456216"/>
        <dbReference type="EC" id="5.6.2.4"/>
    </reaction>
</comment>
<dbReference type="CDD" id="cd17932">
    <property type="entry name" value="DEXQc_UvrD"/>
    <property type="match status" value="1"/>
</dbReference>
<evidence type="ECO:0000256" key="11">
    <source>
        <dbReference type="ARBA" id="ARBA00048988"/>
    </source>
</evidence>
<dbReference type="GO" id="GO:0005524">
    <property type="term" value="F:ATP binding"/>
    <property type="evidence" value="ECO:0007669"/>
    <property type="project" value="UniProtKB-UniRule"/>
</dbReference>
<dbReference type="InterPro" id="IPR000212">
    <property type="entry name" value="DNA_helicase_UvrD/REP"/>
</dbReference>
<dbReference type="GO" id="GO:0009314">
    <property type="term" value="P:response to radiation"/>
    <property type="evidence" value="ECO:0007669"/>
    <property type="project" value="UniProtKB-ARBA"/>
</dbReference>
<dbReference type="FunFam" id="1.10.10.160:FF:000001">
    <property type="entry name" value="ATP-dependent DNA helicase"/>
    <property type="match status" value="1"/>
</dbReference>
<dbReference type="Gene3D" id="1.10.10.160">
    <property type="match status" value="1"/>
</dbReference>
<evidence type="ECO:0000259" key="14">
    <source>
        <dbReference type="PROSITE" id="PS51217"/>
    </source>
</evidence>
<dbReference type="Gene3D" id="3.40.50.300">
    <property type="entry name" value="P-loop containing nucleotide triphosphate hydrolases"/>
    <property type="match status" value="2"/>
</dbReference>
<evidence type="ECO:0000313" key="15">
    <source>
        <dbReference type="EMBL" id="RCL44655.1"/>
    </source>
</evidence>
<dbReference type="Pfam" id="PF13361">
    <property type="entry name" value="UvrD_C"/>
    <property type="match status" value="1"/>
</dbReference>
<sequence>MDVSYILDNLNDEQRQAVTSEKQHLMVLAGAGSGKTRVLVHKVAWQVEALRKSPSSIMAVTFTNKAASEMRSRIEELLQSPAMDLWCGTFHGLSHRLLKRFNKEADLASGFTILDSDDQLRIIKRISKELNLDEAAWPSRQSQWQINAWKDDGLRSSKVKDNGDFFKETIKNIYKQYEEVCIQDNLLDFGELLLKSYEVIKKNEVVRSYFHTRFKTVLIDEFQDTNSIQYKWLLEISSKDASITAVGDDDQSIYGWRGAKVENVATFTKTFKGSETIRLEQNYRSTNVILSAANALIENNNDRLGKNLWTEQLEGENIVLYQAYNEQDEARFTADILKEWMNKGELYEDAAVLYRSNAQSRALEEALLRSSIPYRIYGGQRFYERLEIKNAISYLKIIFNHSDNPAFERSISNPTRGVGEKTLNKIRSAAKKFNISYIKSSAKLLDEGVISGRGGSGLRSYLELITTCREIAETNTLSELMEYIIQTSGLYAYHGKEPGEKGKTRTENLEELISATKNFEQSVADSKKNIEIAEDYLDMISLDSGDRQASEHDDAAQLMTLHSAKGLEFKLVIMTGLEESLFPHGRSMDSISQLEEERRLCYVGITRAMQKLYITYAESRRLHGADTFNPPSRFIKEIPTNFMDEIRPRAQTTTAYTRRDFASAKETKYKVEDEIGYALGQKVLHPSFGEGIVLNYEGTGEAARVQINFDGSGTKWLVLSFAKLEKI</sequence>
<dbReference type="SUPFAM" id="SSF52540">
    <property type="entry name" value="P-loop containing nucleoside triphosphate hydrolases"/>
    <property type="match status" value="1"/>
</dbReference>
<dbReference type="Proteomes" id="UP000252915">
    <property type="component" value="Unassembled WGS sequence"/>
</dbReference>
<evidence type="ECO:0000256" key="12">
    <source>
        <dbReference type="PROSITE-ProRule" id="PRU00560"/>
    </source>
</evidence>
<dbReference type="GO" id="GO:0043138">
    <property type="term" value="F:3'-5' DNA helicase activity"/>
    <property type="evidence" value="ECO:0007669"/>
    <property type="project" value="UniProtKB-EC"/>
</dbReference>
<dbReference type="PROSITE" id="PS51198">
    <property type="entry name" value="UVRD_HELICASE_ATP_BIND"/>
    <property type="match status" value="1"/>
</dbReference>
<dbReference type="NCBIfam" id="NF008743">
    <property type="entry name" value="PRK11773.1"/>
    <property type="match status" value="1"/>
</dbReference>
<comment type="similarity">
    <text evidence="1">Belongs to the helicase family. UvrD subfamily.</text>
</comment>
<evidence type="ECO:0000256" key="3">
    <source>
        <dbReference type="ARBA" id="ARBA00022801"/>
    </source>
</evidence>
<evidence type="ECO:0000256" key="2">
    <source>
        <dbReference type="ARBA" id="ARBA00022741"/>
    </source>
</evidence>
<dbReference type="CDD" id="cd18807">
    <property type="entry name" value="SF1_C_UvrD"/>
    <property type="match status" value="1"/>
</dbReference>